<feature type="transmembrane region" description="Helical" evidence="7">
    <location>
        <begin position="33"/>
        <end position="51"/>
    </location>
</feature>
<reference evidence="10" key="1">
    <citation type="journal article" date="2014" name="Int. J. Syst. Evol. Microbiol.">
        <title>Complete genome sequence of Corynebacterium casei LMG S-19264T (=DSM 44701T), isolated from a smear-ripened cheese.</title>
        <authorList>
            <consortium name="US DOE Joint Genome Institute (JGI-PGF)"/>
            <person name="Walter F."/>
            <person name="Albersmeier A."/>
            <person name="Kalinowski J."/>
            <person name="Ruckert C."/>
        </authorList>
    </citation>
    <scope>NUCLEOTIDE SEQUENCE</scope>
    <source>
        <strain evidence="10">CGMCC 1.12408</strain>
    </source>
</reference>
<keyword evidence="11" id="KW-1185">Reference proteome</keyword>
<comment type="similarity">
    <text evidence="2">Belongs to the UPF0702 family.</text>
</comment>
<keyword evidence="4 7" id="KW-0812">Transmembrane</keyword>
<dbReference type="InterPro" id="IPR007353">
    <property type="entry name" value="DUF421"/>
</dbReference>
<dbReference type="Pfam" id="PF20730">
    <property type="entry name" value="YetF_N"/>
    <property type="match status" value="1"/>
</dbReference>
<evidence type="ECO:0000259" key="8">
    <source>
        <dbReference type="Pfam" id="PF04239"/>
    </source>
</evidence>
<gene>
    <name evidence="10" type="ORF">GCM10008025_23750</name>
</gene>
<feature type="domain" description="YetF C-terminal" evidence="8">
    <location>
        <begin position="82"/>
        <end position="148"/>
    </location>
</feature>
<dbReference type="AlphaFoldDB" id="A0A916WA63"/>
<dbReference type="PANTHER" id="PTHR34582">
    <property type="entry name" value="UPF0702 TRANSMEMBRANE PROTEIN YCAP"/>
    <property type="match status" value="1"/>
</dbReference>
<evidence type="ECO:0000313" key="11">
    <source>
        <dbReference type="Proteomes" id="UP000613512"/>
    </source>
</evidence>
<dbReference type="GO" id="GO:0005886">
    <property type="term" value="C:plasma membrane"/>
    <property type="evidence" value="ECO:0007669"/>
    <property type="project" value="UniProtKB-SubCell"/>
</dbReference>
<sequence>MEFYILTTVKLIVGLVVVLLILRLLGRKELAQITPMDMVFVVMLASIYAGMATDNSVHVGRLVITLLIWGVLILILERIKSRKKIHKILEGEPKIIVSNGKVNRDLLERENMTEKELKMQLRSEGIFHIEEVELAILEISGYISVKRKE</sequence>
<evidence type="ECO:0000259" key="9">
    <source>
        <dbReference type="Pfam" id="PF20730"/>
    </source>
</evidence>
<evidence type="ECO:0000256" key="5">
    <source>
        <dbReference type="ARBA" id="ARBA00022989"/>
    </source>
</evidence>
<feature type="domain" description="YetF-like N-terminal transmembrane" evidence="9">
    <location>
        <begin position="4"/>
        <end position="78"/>
    </location>
</feature>
<dbReference type="InterPro" id="IPR048454">
    <property type="entry name" value="YetF_N"/>
</dbReference>
<keyword evidence="5 7" id="KW-1133">Transmembrane helix</keyword>
<dbReference type="EMBL" id="BMEY01000011">
    <property type="protein sequence ID" value="GGA79600.1"/>
    <property type="molecule type" value="Genomic_DNA"/>
</dbReference>
<dbReference type="RefSeq" id="WP_188384881.1">
    <property type="nucleotide sequence ID" value="NZ_BMEY01000011.1"/>
</dbReference>
<organism evidence="10 11">
    <name type="scientific">Ornithinibacillus halotolerans</name>
    <dbReference type="NCBI Taxonomy" id="1274357"/>
    <lineage>
        <taxon>Bacteria</taxon>
        <taxon>Bacillati</taxon>
        <taxon>Bacillota</taxon>
        <taxon>Bacilli</taxon>
        <taxon>Bacillales</taxon>
        <taxon>Bacillaceae</taxon>
        <taxon>Ornithinibacillus</taxon>
    </lineage>
</organism>
<evidence type="ECO:0000256" key="3">
    <source>
        <dbReference type="ARBA" id="ARBA00022475"/>
    </source>
</evidence>
<evidence type="ECO:0000256" key="2">
    <source>
        <dbReference type="ARBA" id="ARBA00006448"/>
    </source>
</evidence>
<proteinExistence type="inferred from homology"/>
<dbReference type="InterPro" id="IPR023090">
    <property type="entry name" value="UPF0702_alpha/beta_dom_sf"/>
</dbReference>
<feature type="transmembrane region" description="Helical" evidence="7">
    <location>
        <begin position="57"/>
        <end position="76"/>
    </location>
</feature>
<reference evidence="10" key="2">
    <citation type="submission" date="2020-09" db="EMBL/GenBank/DDBJ databases">
        <authorList>
            <person name="Sun Q."/>
            <person name="Zhou Y."/>
        </authorList>
    </citation>
    <scope>NUCLEOTIDE SEQUENCE</scope>
    <source>
        <strain evidence="10">CGMCC 1.12408</strain>
    </source>
</reference>
<dbReference type="Gene3D" id="3.30.240.20">
    <property type="entry name" value="bsu07140 like domains"/>
    <property type="match status" value="1"/>
</dbReference>
<dbReference type="Proteomes" id="UP000613512">
    <property type="component" value="Unassembled WGS sequence"/>
</dbReference>
<evidence type="ECO:0008006" key="12">
    <source>
        <dbReference type="Google" id="ProtNLM"/>
    </source>
</evidence>
<keyword evidence="6 7" id="KW-0472">Membrane</keyword>
<comment type="caution">
    <text evidence="10">The sequence shown here is derived from an EMBL/GenBank/DDBJ whole genome shotgun (WGS) entry which is preliminary data.</text>
</comment>
<evidence type="ECO:0000256" key="7">
    <source>
        <dbReference type="SAM" id="Phobius"/>
    </source>
</evidence>
<name>A0A916WA63_9BACI</name>
<dbReference type="Pfam" id="PF04239">
    <property type="entry name" value="DUF421"/>
    <property type="match status" value="1"/>
</dbReference>
<evidence type="ECO:0000313" key="10">
    <source>
        <dbReference type="EMBL" id="GGA79600.1"/>
    </source>
</evidence>
<accession>A0A916WA63</accession>
<comment type="subcellular location">
    <subcellularLocation>
        <location evidence="1">Cell membrane</location>
        <topology evidence="1">Multi-pass membrane protein</topology>
    </subcellularLocation>
</comment>
<dbReference type="PANTHER" id="PTHR34582:SF6">
    <property type="entry name" value="UPF0702 TRANSMEMBRANE PROTEIN YCAP"/>
    <property type="match status" value="1"/>
</dbReference>
<feature type="transmembrane region" description="Helical" evidence="7">
    <location>
        <begin position="6"/>
        <end position="26"/>
    </location>
</feature>
<evidence type="ECO:0000256" key="4">
    <source>
        <dbReference type="ARBA" id="ARBA00022692"/>
    </source>
</evidence>
<evidence type="ECO:0000256" key="1">
    <source>
        <dbReference type="ARBA" id="ARBA00004651"/>
    </source>
</evidence>
<protein>
    <recommendedName>
        <fullName evidence="12">DUF421 domain-containing protein</fullName>
    </recommendedName>
</protein>
<keyword evidence="3" id="KW-1003">Cell membrane</keyword>
<evidence type="ECO:0000256" key="6">
    <source>
        <dbReference type="ARBA" id="ARBA00023136"/>
    </source>
</evidence>